<evidence type="ECO:0000313" key="2">
    <source>
        <dbReference type="Proteomes" id="UP000288805"/>
    </source>
</evidence>
<protein>
    <submittedName>
        <fullName evidence="1">Uncharacterized protein</fullName>
    </submittedName>
</protein>
<name>A0A438CIK3_VITVI</name>
<evidence type="ECO:0000313" key="1">
    <source>
        <dbReference type="EMBL" id="RVW23037.1"/>
    </source>
</evidence>
<dbReference type="EMBL" id="QGNW01002209">
    <property type="protein sequence ID" value="RVW23037.1"/>
    <property type="molecule type" value="Genomic_DNA"/>
</dbReference>
<proteinExistence type="predicted"/>
<gene>
    <name evidence="1" type="ORF">CK203_107723</name>
</gene>
<dbReference type="AlphaFoldDB" id="A0A438CIK3"/>
<sequence length="298" mass="33419">MGVSHEEVRREDDEILRQLQSTQACISIWSLLASSSAHRDTLIRLEPDSRGDHHYPGGVDSYDDGRQGHMYCHKFHPSVGNGSALNVCPLATAIALGYAPLAFGPSTQTVRAYDSTKSEVMGTLMIELLIGPTTFPKYSRFTFDKVQTLEVGDFCRDLVICHLINIAFVATVDHDTPFGLGFVPIEANYRMSLADYFIRGSKLGDETFDAPISVMIALHHQIEPTSYHLSDEKDMSMNQIVEMVQPEPASSFNIFGVFAIEIVRRSRQFCLQSLWRMLQLVMMSLRTLLDLLRKGPTL</sequence>
<accession>A0A438CIK3</accession>
<reference evidence="1 2" key="1">
    <citation type="journal article" date="2018" name="PLoS Genet.">
        <title>Population sequencing reveals clonal diversity and ancestral inbreeding in the grapevine cultivar Chardonnay.</title>
        <authorList>
            <person name="Roach M.J."/>
            <person name="Johnson D.L."/>
            <person name="Bohlmann J."/>
            <person name="van Vuuren H.J."/>
            <person name="Jones S.J."/>
            <person name="Pretorius I.S."/>
            <person name="Schmidt S.A."/>
            <person name="Borneman A.R."/>
        </authorList>
    </citation>
    <scope>NUCLEOTIDE SEQUENCE [LARGE SCALE GENOMIC DNA]</scope>
    <source>
        <strain evidence="2">cv. Chardonnay</strain>
        <tissue evidence="1">Leaf</tissue>
    </source>
</reference>
<comment type="caution">
    <text evidence="1">The sequence shown here is derived from an EMBL/GenBank/DDBJ whole genome shotgun (WGS) entry which is preliminary data.</text>
</comment>
<dbReference type="Proteomes" id="UP000288805">
    <property type="component" value="Unassembled WGS sequence"/>
</dbReference>
<organism evidence="1 2">
    <name type="scientific">Vitis vinifera</name>
    <name type="common">Grape</name>
    <dbReference type="NCBI Taxonomy" id="29760"/>
    <lineage>
        <taxon>Eukaryota</taxon>
        <taxon>Viridiplantae</taxon>
        <taxon>Streptophyta</taxon>
        <taxon>Embryophyta</taxon>
        <taxon>Tracheophyta</taxon>
        <taxon>Spermatophyta</taxon>
        <taxon>Magnoliopsida</taxon>
        <taxon>eudicotyledons</taxon>
        <taxon>Gunneridae</taxon>
        <taxon>Pentapetalae</taxon>
        <taxon>rosids</taxon>
        <taxon>Vitales</taxon>
        <taxon>Vitaceae</taxon>
        <taxon>Viteae</taxon>
        <taxon>Vitis</taxon>
    </lineage>
</organism>